<accession>A0A9P9JDK2</accession>
<comment type="caution">
    <text evidence="2">The sequence shown here is derived from an EMBL/GenBank/DDBJ whole genome shotgun (WGS) entry which is preliminary data.</text>
</comment>
<dbReference type="Proteomes" id="UP000738349">
    <property type="component" value="Unassembled WGS sequence"/>
</dbReference>
<protein>
    <submittedName>
        <fullName evidence="2">Uncharacterized protein</fullName>
    </submittedName>
</protein>
<keyword evidence="3" id="KW-1185">Reference proteome</keyword>
<sequence>MNAGGLLAVAHSMARPLRPRRAHSADTARMRWHKRSRSGLGTEKESYSVKTVHVTQIEAQAASRLLKSCADGRGQCCETTWKPKGWSLLIREGLEGEKRAAQLSRKCSSPASKSPWRGGGGKKDGRKRRSSFDDLTARPPAQAERHKSPTNWLGPRATAITPSCSASLTTPRLEIAAL</sequence>
<reference evidence="2" key="1">
    <citation type="journal article" date="2021" name="Nat. Commun.">
        <title>Genetic determinants of endophytism in the Arabidopsis root mycobiome.</title>
        <authorList>
            <person name="Mesny F."/>
            <person name="Miyauchi S."/>
            <person name="Thiergart T."/>
            <person name="Pickel B."/>
            <person name="Atanasova L."/>
            <person name="Karlsson M."/>
            <person name="Huettel B."/>
            <person name="Barry K.W."/>
            <person name="Haridas S."/>
            <person name="Chen C."/>
            <person name="Bauer D."/>
            <person name="Andreopoulos W."/>
            <person name="Pangilinan J."/>
            <person name="LaButti K."/>
            <person name="Riley R."/>
            <person name="Lipzen A."/>
            <person name="Clum A."/>
            <person name="Drula E."/>
            <person name="Henrissat B."/>
            <person name="Kohler A."/>
            <person name="Grigoriev I.V."/>
            <person name="Martin F.M."/>
            <person name="Hacquard S."/>
        </authorList>
    </citation>
    <scope>NUCLEOTIDE SEQUENCE</scope>
    <source>
        <strain evidence="2">MPI-CAGE-AT-0147</strain>
    </source>
</reference>
<evidence type="ECO:0000313" key="3">
    <source>
        <dbReference type="Proteomes" id="UP000738349"/>
    </source>
</evidence>
<dbReference type="EMBL" id="JAGMUV010000005">
    <property type="protein sequence ID" value="KAH7156139.1"/>
    <property type="molecule type" value="Genomic_DNA"/>
</dbReference>
<organism evidence="2 3">
    <name type="scientific">Dactylonectria macrodidyma</name>
    <dbReference type="NCBI Taxonomy" id="307937"/>
    <lineage>
        <taxon>Eukaryota</taxon>
        <taxon>Fungi</taxon>
        <taxon>Dikarya</taxon>
        <taxon>Ascomycota</taxon>
        <taxon>Pezizomycotina</taxon>
        <taxon>Sordariomycetes</taxon>
        <taxon>Hypocreomycetidae</taxon>
        <taxon>Hypocreales</taxon>
        <taxon>Nectriaceae</taxon>
        <taxon>Dactylonectria</taxon>
    </lineage>
</organism>
<gene>
    <name evidence="2" type="ORF">EDB81DRAFT_378678</name>
</gene>
<feature type="region of interest" description="Disordered" evidence="1">
    <location>
        <begin position="100"/>
        <end position="157"/>
    </location>
</feature>
<proteinExistence type="predicted"/>
<evidence type="ECO:0000313" key="2">
    <source>
        <dbReference type="EMBL" id="KAH7156139.1"/>
    </source>
</evidence>
<name>A0A9P9JDK2_9HYPO</name>
<dbReference type="AlphaFoldDB" id="A0A9P9JDK2"/>
<evidence type="ECO:0000256" key="1">
    <source>
        <dbReference type="SAM" id="MobiDB-lite"/>
    </source>
</evidence>